<organism evidence="1 2">
    <name type="scientific">Luteipulveratus halotolerans</name>
    <dbReference type="NCBI Taxonomy" id="1631356"/>
    <lineage>
        <taxon>Bacteria</taxon>
        <taxon>Bacillati</taxon>
        <taxon>Actinomycetota</taxon>
        <taxon>Actinomycetes</taxon>
        <taxon>Micrococcales</taxon>
        <taxon>Dermacoccaceae</taxon>
        <taxon>Luteipulveratus</taxon>
    </lineage>
</organism>
<gene>
    <name evidence="1" type="ORF">VV01_15650</name>
</gene>
<proteinExistence type="predicted"/>
<sequence>MPSVVGLVAQERVAFVGPFGVGKTTAVRTISDVTVADTDVRRSASTDAEPADAAKRTTTVGIDYGEWHPVGRPRVAVYGTPGQLRFDMVRANAMSAGATLVLWLFGDRLDALDEAELWLRHLHTIDARAYERLSVAVTRLGAPGPGLDLADFRARLGAHASGVPVLAADPRARHDVERVVRAALDRATTPRTEQ</sequence>
<protein>
    <recommendedName>
        <fullName evidence="3">GTP-binding protein</fullName>
    </recommendedName>
</protein>
<reference evidence="2" key="1">
    <citation type="submission" date="2015-03" db="EMBL/GenBank/DDBJ databases">
        <title>Luteipulveratus halotolerans sp. nov., a novel actinobacterium (Dermacoccaceae) from Sarawak, Malaysia.</title>
        <authorList>
            <person name="Juboi H."/>
            <person name="Basik A."/>
            <person name="Shamsul S.S."/>
            <person name="Arnold P."/>
            <person name="Schmitt E.K."/>
            <person name="Sanglier J.-J."/>
            <person name="Yeo T."/>
        </authorList>
    </citation>
    <scope>NUCLEOTIDE SEQUENCE [LARGE SCALE GENOMIC DNA]</scope>
    <source>
        <strain evidence="2">C296001</strain>
    </source>
</reference>
<dbReference type="AlphaFoldDB" id="A0A0L6CP69"/>
<evidence type="ECO:0000313" key="1">
    <source>
        <dbReference type="EMBL" id="KNX39527.1"/>
    </source>
</evidence>
<accession>A0A0L6CP69</accession>
<comment type="caution">
    <text evidence="1">The sequence shown here is derived from an EMBL/GenBank/DDBJ whole genome shotgun (WGS) entry which is preliminary data.</text>
</comment>
<dbReference type="InterPro" id="IPR027417">
    <property type="entry name" value="P-loop_NTPase"/>
</dbReference>
<name>A0A0L6CP69_9MICO</name>
<dbReference type="PANTHER" id="PTHR42708:SF1">
    <property type="entry name" value="GLIDING MOTILITY PROTEIN MGLA"/>
    <property type="match status" value="1"/>
</dbReference>
<keyword evidence="2" id="KW-1185">Reference proteome</keyword>
<evidence type="ECO:0008006" key="3">
    <source>
        <dbReference type="Google" id="ProtNLM"/>
    </source>
</evidence>
<dbReference type="InterPro" id="IPR052705">
    <property type="entry name" value="Gliding_Motility_GTPase"/>
</dbReference>
<dbReference type="STRING" id="1631356.VV01_15650"/>
<dbReference type="SUPFAM" id="SSF52540">
    <property type="entry name" value="P-loop containing nucleoside triphosphate hydrolases"/>
    <property type="match status" value="1"/>
</dbReference>
<dbReference type="PANTHER" id="PTHR42708">
    <property type="entry name" value="ATP/GTP-BINDING PROTEIN-RELATED"/>
    <property type="match status" value="1"/>
</dbReference>
<dbReference type="EMBL" id="LAIR01000002">
    <property type="protein sequence ID" value="KNX39527.1"/>
    <property type="molecule type" value="Genomic_DNA"/>
</dbReference>
<dbReference type="Proteomes" id="UP000037397">
    <property type="component" value="Unassembled WGS sequence"/>
</dbReference>
<evidence type="ECO:0000313" key="2">
    <source>
        <dbReference type="Proteomes" id="UP000037397"/>
    </source>
</evidence>
<dbReference type="OrthoDB" id="4319884at2"/>
<dbReference type="CDD" id="cd00882">
    <property type="entry name" value="Ras_like_GTPase"/>
    <property type="match status" value="1"/>
</dbReference>
<dbReference type="Gene3D" id="3.40.50.300">
    <property type="entry name" value="P-loop containing nucleotide triphosphate hydrolases"/>
    <property type="match status" value="1"/>
</dbReference>